<proteinExistence type="predicted"/>
<reference evidence="1 2" key="1">
    <citation type="journal article" date="2013" name="PLoS Genet.">
        <title>Distinctive expansion of potential virulence genes in the genome of the oomycete fish pathogen Saprolegnia parasitica.</title>
        <authorList>
            <person name="Jiang R.H."/>
            <person name="de Bruijn I."/>
            <person name="Haas B.J."/>
            <person name="Belmonte R."/>
            <person name="Lobach L."/>
            <person name="Christie J."/>
            <person name="van den Ackerveken G."/>
            <person name="Bottin A."/>
            <person name="Bulone V."/>
            <person name="Diaz-Moreno S.M."/>
            <person name="Dumas B."/>
            <person name="Fan L."/>
            <person name="Gaulin E."/>
            <person name="Govers F."/>
            <person name="Grenville-Briggs L.J."/>
            <person name="Horner N.R."/>
            <person name="Levin J.Z."/>
            <person name="Mammella M."/>
            <person name="Meijer H.J."/>
            <person name="Morris P."/>
            <person name="Nusbaum C."/>
            <person name="Oome S."/>
            <person name="Phillips A.J."/>
            <person name="van Rooyen D."/>
            <person name="Rzeszutek E."/>
            <person name="Saraiva M."/>
            <person name="Secombes C.J."/>
            <person name="Seidl M.F."/>
            <person name="Snel B."/>
            <person name="Stassen J.H."/>
            <person name="Sykes S."/>
            <person name="Tripathy S."/>
            <person name="van den Berg H."/>
            <person name="Vega-Arreguin J.C."/>
            <person name="Wawra S."/>
            <person name="Young S.K."/>
            <person name="Zeng Q."/>
            <person name="Dieguez-Uribeondo J."/>
            <person name="Russ C."/>
            <person name="Tyler B.M."/>
            <person name="van West P."/>
        </authorList>
    </citation>
    <scope>NUCLEOTIDE SEQUENCE [LARGE SCALE GENOMIC DNA]</scope>
    <source>
        <strain evidence="1 2">CBS 223.65</strain>
    </source>
</reference>
<evidence type="ECO:0000313" key="1">
    <source>
        <dbReference type="EMBL" id="KDO32197.1"/>
    </source>
</evidence>
<dbReference type="AlphaFoldDB" id="A0A067CZK3"/>
<keyword evidence="2" id="KW-1185">Reference proteome</keyword>
<organism evidence="1 2">
    <name type="scientific">Saprolegnia parasitica (strain CBS 223.65)</name>
    <dbReference type="NCBI Taxonomy" id="695850"/>
    <lineage>
        <taxon>Eukaryota</taxon>
        <taxon>Sar</taxon>
        <taxon>Stramenopiles</taxon>
        <taxon>Oomycota</taxon>
        <taxon>Saprolegniomycetes</taxon>
        <taxon>Saprolegniales</taxon>
        <taxon>Saprolegniaceae</taxon>
        <taxon>Saprolegnia</taxon>
    </lineage>
</organism>
<dbReference type="RefSeq" id="XP_012197377.1">
    <property type="nucleotide sequence ID" value="XM_012341987.1"/>
</dbReference>
<accession>A0A067CZK3</accession>
<gene>
    <name evidence="1" type="ORF">SPRG_03414</name>
</gene>
<sequence length="77" mass="8123">MVGGGSKAFFTTCTDAPHCNTVFSASPSPAARSSRTLPLFWLRVAMAPTLLVVASRACPSCHALLPAPHKLQGSRRD</sequence>
<dbReference type="Proteomes" id="UP000030745">
    <property type="component" value="Unassembled WGS sequence"/>
</dbReference>
<evidence type="ECO:0000313" key="2">
    <source>
        <dbReference type="Proteomes" id="UP000030745"/>
    </source>
</evidence>
<dbReference type="KEGG" id="spar:SPRG_03414"/>
<dbReference type="VEuPathDB" id="FungiDB:SPRG_03414"/>
<protein>
    <submittedName>
        <fullName evidence="1">Uncharacterized protein</fullName>
    </submittedName>
</protein>
<dbReference type="GeneID" id="24125923"/>
<dbReference type="EMBL" id="KK583196">
    <property type="protein sequence ID" value="KDO32197.1"/>
    <property type="molecule type" value="Genomic_DNA"/>
</dbReference>
<name>A0A067CZK3_SAPPC</name>